<dbReference type="PhylomeDB" id="A9A730"/>
<dbReference type="EMBL" id="CP000867">
    <property type="protein sequence ID" value="ABX01217.1"/>
    <property type="molecule type" value="Genomic_DNA"/>
</dbReference>
<dbReference type="Gene3D" id="3.90.1200.10">
    <property type="match status" value="1"/>
</dbReference>
<protein>
    <submittedName>
        <fullName evidence="2">Aminoglycoside phosphotransferase</fullName>
    </submittedName>
</protein>
<evidence type="ECO:0000313" key="2">
    <source>
        <dbReference type="EMBL" id="ABX01217.1"/>
    </source>
</evidence>
<dbReference type="InterPro" id="IPR011009">
    <property type="entry name" value="Kinase-like_dom_sf"/>
</dbReference>
<dbReference type="SUPFAM" id="SSF56112">
    <property type="entry name" value="Protein kinase-like (PK-like)"/>
    <property type="match status" value="1"/>
</dbReference>
<dbReference type="GO" id="GO:0016740">
    <property type="term" value="F:transferase activity"/>
    <property type="evidence" value="ECO:0007669"/>
    <property type="project" value="UniProtKB-KW"/>
</dbReference>
<dbReference type="InterPro" id="IPR002575">
    <property type="entry name" value="Aminoglycoside_PTrfase"/>
</dbReference>
<accession>A9A730</accession>
<sequence>MFKGINGSESWDIIEEVKKGWSEDKKYHIITKDEEHLLLRISDIKFYERKQKEYKILLELSKLDFEMSKPVDFGICDSGVYMLLKWIEGEDLETAILKKDTIEQYNLGIISGKILKKIHSINIHSNMDSWENRFNKKIDLKIKAYLECPLKYEDGELFIEHINRNRHLLNGIESTLQHGDYHVGNMILTNSDDVAIIDFNRYDFGDPYEEFNRIIWDIKVSKAFAAGKIDGYFNGNIPEKFFQLLALYISVNTISSLPWAIPFGDEQINIMKEQATKALIDYDYFNIIIPKWYTDAKVILAEEFFKKSELKHTAPI</sequence>
<dbReference type="PANTHER" id="PTHR41283:SF1">
    <property type="entry name" value="AMINOGLYCOSIDE PHOSPHOTRANSFERASE DOMAIN-CONTAINING PROTEIN"/>
    <property type="match status" value="1"/>
</dbReference>
<evidence type="ECO:0000259" key="1">
    <source>
        <dbReference type="Pfam" id="PF01636"/>
    </source>
</evidence>
<dbReference type="STRING" id="444158.MmarC6_0396"/>
<reference evidence="2" key="1">
    <citation type="submission" date="2007-10" db="EMBL/GenBank/DDBJ databases">
        <title>Complete sequence of Methanococcus maripaludis C6.</title>
        <authorList>
            <consortium name="US DOE Joint Genome Institute"/>
            <person name="Copeland A."/>
            <person name="Lucas S."/>
            <person name="Lapidus A."/>
            <person name="Barry K."/>
            <person name="Glavina del Rio T."/>
            <person name="Dalin E."/>
            <person name="Tice H."/>
            <person name="Pitluck S."/>
            <person name="Clum A."/>
            <person name="Schmutz J."/>
            <person name="Larimer F."/>
            <person name="Land M."/>
            <person name="Hauser L."/>
            <person name="Kyrpides N."/>
            <person name="Mikhailova N."/>
            <person name="Sieprawska-Lupa M."/>
            <person name="Whitman W.B."/>
            <person name="Richardson P."/>
        </authorList>
    </citation>
    <scope>NUCLEOTIDE SEQUENCE [LARGE SCALE GENOMIC DNA]</scope>
    <source>
        <strain evidence="2">C6</strain>
    </source>
</reference>
<dbReference type="AlphaFoldDB" id="A9A730"/>
<gene>
    <name evidence="2" type="ordered locus">MmarC6_0396</name>
</gene>
<dbReference type="eggNOG" id="arCOG05239">
    <property type="taxonomic scope" value="Archaea"/>
</dbReference>
<dbReference type="HOGENOM" id="CLU_078715_0_0_2"/>
<dbReference type="Pfam" id="PF01636">
    <property type="entry name" value="APH"/>
    <property type="match status" value="1"/>
</dbReference>
<dbReference type="OrthoDB" id="59248at2157"/>
<dbReference type="PANTHER" id="PTHR41283">
    <property type="entry name" value="AMINOGLYCOSIDE PHOSPHOTRANSFERASE"/>
    <property type="match status" value="1"/>
</dbReference>
<feature type="domain" description="Aminoglycoside phosphotransferase" evidence="1">
    <location>
        <begin position="14"/>
        <end position="233"/>
    </location>
</feature>
<name>A9A730_METM6</name>
<proteinExistence type="predicted"/>
<keyword evidence="2" id="KW-0808">Transferase</keyword>
<organism evidence="2">
    <name type="scientific">Methanococcus maripaludis (strain C6 / ATCC BAA-1332)</name>
    <dbReference type="NCBI Taxonomy" id="444158"/>
    <lineage>
        <taxon>Archaea</taxon>
        <taxon>Methanobacteriati</taxon>
        <taxon>Methanobacteriota</taxon>
        <taxon>Methanomada group</taxon>
        <taxon>Methanococci</taxon>
        <taxon>Methanococcales</taxon>
        <taxon>Methanococcaceae</taxon>
        <taxon>Methanococcus</taxon>
    </lineage>
</organism>
<dbReference type="KEGG" id="mmx:MmarC6_0396"/>